<gene>
    <name evidence="6 7 8 9" type="primary">LOC115743455</name>
</gene>
<evidence type="ECO:0000313" key="7">
    <source>
        <dbReference type="RefSeq" id="XP_030534094.2"/>
    </source>
</evidence>
<feature type="domain" description="TIR" evidence="4">
    <location>
        <begin position="21"/>
        <end position="181"/>
    </location>
</feature>
<dbReference type="SUPFAM" id="SSF52540">
    <property type="entry name" value="P-loop containing nucleoside triphosphate hydrolases"/>
    <property type="match status" value="1"/>
</dbReference>
<dbReference type="RefSeq" id="XP_030534093.2">
    <property type="nucleotide sequence ID" value="XM_030678233.2"/>
</dbReference>
<dbReference type="PRINTS" id="PR00364">
    <property type="entry name" value="DISEASERSIST"/>
</dbReference>
<keyword evidence="5" id="KW-1185">Reference proteome</keyword>
<evidence type="ECO:0000256" key="1">
    <source>
        <dbReference type="ARBA" id="ARBA00022614"/>
    </source>
</evidence>
<dbReference type="Pfam" id="PF01582">
    <property type="entry name" value="TIR"/>
    <property type="match status" value="1"/>
</dbReference>
<dbReference type="InterPro" id="IPR027417">
    <property type="entry name" value="P-loop_NTPase"/>
</dbReference>
<dbReference type="PANTHER" id="PTHR11017">
    <property type="entry name" value="LEUCINE-RICH REPEAT-CONTAINING PROTEIN"/>
    <property type="match status" value="1"/>
</dbReference>
<dbReference type="InterPro" id="IPR044974">
    <property type="entry name" value="Disease_R_plants"/>
</dbReference>
<dbReference type="SUPFAM" id="SSF52200">
    <property type="entry name" value="Toll/Interleukin receptor TIR domain"/>
    <property type="match status" value="1"/>
</dbReference>
<dbReference type="InterPro" id="IPR035897">
    <property type="entry name" value="Toll_tir_struct_dom_sf"/>
</dbReference>
<keyword evidence="3" id="KW-0611">Plant defense</keyword>
<dbReference type="InterPro" id="IPR058192">
    <property type="entry name" value="WHD_ROQ1-like"/>
</dbReference>
<dbReference type="SUPFAM" id="SSF52058">
    <property type="entry name" value="L domain-like"/>
    <property type="match status" value="2"/>
</dbReference>
<dbReference type="Gene3D" id="1.10.8.430">
    <property type="entry name" value="Helical domain of apoptotic protease-activating factors"/>
    <property type="match status" value="1"/>
</dbReference>
<dbReference type="InterPro" id="IPR000157">
    <property type="entry name" value="TIR_dom"/>
</dbReference>
<keyword evidence="1" id="KW-0433">Leucine-rich repeat</keyword>
<dbReference type="Gene3D" id="3.40.50.10140">
    <property type="entry name" value="Toll/interleukin-1 receptor homology (TIR) domain"/>
    <property type="match status" value="1"/>
</dbReference>
<protein>
    <submittedName>
        <fullName evidence="6 7">Disease resistance protein L6-like</fullName>
    </submittedName>
</protein>
<evidence type="ECO:0000313" key="9">
    <source>
        <dbReference type="RefSeq" id="XP_048134132.1"/>
    </source>
</evidence>
<dbReference type="SMART" id="SM00255">
    <property type="entry name" value="TIR"/>
    <property type="match status" value="1"/>
</dbReference>
<dbReference type="RefSeq" id="XP_048134132.1">
    <property type="nucleotide sequence ID" value="XM_048278175.1"/>
</dbReference>
<dbReference type="Pfam" id="PF00931">
    <property type="entry name" value="NB-ARC"/>
    <property type="match status" value="1"/>
</dbReference>
<proteinExistence type="predicted"/>
<sequence length="1055" mass="119127">MKRRRSSSPESRSTRHGSSGAEFEVFLSFRGPDTRATFADFLYLALLDKGVRVFIDKKEIDVGEEIGQEIFQAIDHSKICIPIFSRGYASSSWCLRELEHMMERRKTSELEVMPIFYDVEPSDVKLETGVYRDALTLHEEKRGAEIVQRWATALKEVTGIMGWDTKNTGHGELAHSIARKVLVKLKSSCVHMFDHLVGIDKSVNEVVDLLNVESQDIRLVGIWGMGGIGKTTLAKVVYHNVSTKFESCSFISNVREASKGSGLLNVQRQLVSDIIGDVGVELSSIDHGMNMIKDRFDRKKVLIFLDDVDHRSQLITLAAKAQWFGAGSRIVVTTRDKSVLSEFQDQFEHCLIYEAKGLNNPKALQLFSKHAFRSNSPPNAFLSLSKEVTAKTGGLPLAIEVIGSFLHGKREALWQDTLKKMGHCQHKDVKEKLLLSYEALDHHQQQIFLDIACLGRHFFPFGQYKTYAKYMWEDCGFFPDEGIEVLLLMSLVKIRGDDKLWMHDQLKDLGRSIVYKENCEDPRKGSRVWKRKGSEIVNNRKGTETVAAVCTKQWVCRQDSVLAPEDFINVPNIRYLDMGGGTLSGDFENLFLELRWLSWRWCPQDMQATNFCPRNLVILNLAFNSIDEHWGGWTQLKVATRLKVLNLICSQRLEETPDLSAYLSLEILTLHGCERLLRIHRSIGHLKRLKHLNLYGCKNLQVLPVELGSLEALTELLIANYDLSGSISQVPSSIGALANLERLVITGAIKLKTLPDSIGMLKGLVELDVSGTGIAELPNAVVNLKSLKVLKMSRSHMQKLPEAIGMLEKLEKIYGADCTRLEIIPSDIVRLPFLKILTLTKTQVENVPELPQSMVSLCLSSSATEKAPEISNLVNLRNLELYFTSSKSKDFPSARNYSHTYCMLKLPRITCISSYLGCLCCLEELELKNCENLCHIGQLPSGLRKLTVDGGNLLEVVDLSNLSNFKNLKDLTVRDCPKLVEVQGLDRVESLESLYIERCSSLRLPDLSNWKKLKEWDVDAPTVYSARGKKVARSDDLRFWHLQKKACRISKSFLC</sequence>
<dbReference type="InterPro" id="IPR002182">
    <property type="entry name" value="NB-ARC"/>
</dbReference>
<accession>A0A8B8PIV7</accession>
<evidence type="ECO:0000313" key="6">
    <source>
        <dbReference type="RefSeq" id="XP_030534093.2"/>
    </source>
</evidence>
<evidence type="ECO:0000256" key="3">
    <source>
        <dbReference type="ARBA" id="ARBA00022821"/>
    </source>
</evidence>
<dbReference type="PROSITE" id="PS50104">
    <property type="entry name" value="TIR"/>
    <property type="match status" value="1"/>
</dbReference>
<evidence type="ECO:0000256" key="2">
    <source>
        <dbReference type="ARBA" id="ARBA00022737"/>
    </source>
</evidence>
<dbReference type="InterPro" id="IPR055414">
    <property type="entry name" value="LRR_R13L4/SHOC2-like"/>
</dbReference>
<name>A0A8B8PIV7_9MYRT</name>
<evidence type="ECO:0000259" key="4">
    <source>
        <dbReference type="PROSITE" id="PS50104"/>
    </source>
</evidence>
<dbReference type="Gene3D" id="3.80.10.10">
    <property type="entry name" value="Ribonuclease Inhibitor"/>
    <property type="match status" value="3"/>
</dbReference>
<dbReference type="Proteomes" id="UP000827889">
    <property type="component" value="Chromosome 4"/>
</dbReference>
<keyword evidence="2" id="KW-0677">Repeat</keyword>
<reference evidence="6 7" key="1">
    <citation type="submission" date="2025-05" db="UniProtKB">
        <authorList>
            <consortium name="RefSeq"/>
        </authorList>
    </citation>
    <scope>IDENTIFICATION</scope>
    <source>
        <tissue evidence="6 7">Leaf</tissue>
    </source>
</reference>
<dbReference type="Pfam" id="PF23598">
    <property type="entry name" value="LRR_14"/>
    <property type="match status" value="1"/>
</dbReference>
<dbReference type="Pfam" id="PF23282">
    <property type="entry name" value="WHD_ROQ1"/>
    <property type="match status" value="1"/>
</dbReference>
<evidence type="ECO:0000313" key="5">
    <source>
        <dbReference type="Proteomes" id="UP000827889"/>
    </source>
</evidence>
<dbReference type="RefSeq" id="XP_030534094.2">
    <property type="nucleotide sequence ID" value="XM_030678234.2"/>
</dbReference>
<dbReference type="PANTHER" id="PTHR11017:SF570">
    <property type="entry name" value="DISEASE RESISTANCE PROTEIN (TIR-NBS CLASS)-RELATED"/>
    <property type="match status" value="1"/>
</dbReference>
<dbReference type="RefSeq" id="XP_030534096.2">
    <property type="nucleotide sequence ID" value="XM_030678236.2"/>
</dbReference>
<dbReference type="Gene3D" id="3.40.50.300">
    <property type="entry name" value="P-loop containing nucleotide triphosphate hydrolases"/>
    <property type="match status" value="1"/>
</dbReference>
<dbReference type="InterPro" id="IPR042197">
    <property type="entry name" value="Apaf_helical"/>
</dbReference>
<dbReference type="GeneID" id="115743455"/>
<dbReference type="InterPro" id="IPR032675">
    <property type="entry name" value="LRR_dom_sf"/>
</dbReference>
<evidence type="ECO:0000313" key="8">
    <source>
        <dbReference type="RefSeq" id="XP_030534096.2"/>
    </source>
</evidence>
<organism evidence="5 6">
    <name type="scientific">Rhodamnia argentea</name>
    <dbReference type="NCBI Taxonomy" id="178133"/>
    <lineage>
        <taxon>Eukaryota</taxon>
        <taxon>Viridiplantae</taxon>
        <taxon>Streptophyta</taxon>
        <taxon>Embryophyta</taxon>
        <taxon>Tracheophyta</taxon>
        <taxon>Spermatophyta</taxon>
        <taxon>Magnoliopsida</taxon>
        <taxon>eudicotyledons</taxon>
        <taxon>Gunneridae</taxon>
        <taxon>Pentapetalae</taxon>
        <taxon>rosids</taxon>
        <taxon>malvids</taxon>
        <taxon>Myrtales</taxon>
        <taxon>Myrtaceae</taxon>
        <taxon>Myrtoideae</taxon>
        <taxon>Myrteae</taxon>
        <taxon>Australasian group</taxon>
        <taxon>Rhodamnia</taxon>
    </lineage>
</organism>